<comment type="caution">
    <text evidence="1">The sequence shown here is derived from an EMBL/GenBank/DDBJ whole genome shotgun (WGS) entry which is preliminary data.</text>
</comment>
<sequence length="83" mass="9170">MNLTDSLLSSLIFEHKCYRIHQGLTYGAMRICMMFSDVKNSVLLIFQLSIQNLGKPALLSGLGNLDFSFLRSPIRPASHGGSP</sequence>
<reference evidence="1" key="1">
    <citation type="submission" date="2021-02" db="EMBL/GenBank/DDBJ databases">
        <authorList>
            <person name="Nowell W R."/>
        </authorList>
    </citation>
    <scope>NUCLEOTIDE SEQUENCE</scope>
</reference>
<evidence type="ECO:0000313" key="2">
    <source>
        <dbReference type="Proteomes" id="UP000663828"/>
    </source>
</evidence>
<accession>A0A814DGP6</accession>
<dbReference type="AlphaFoldDB" id="A0A814DGP6"/>
<gene>
    <name evidence="1" type="ORF">XAT740_LOCUS10758</name>
</gene>
<dbReference type="Proteomes" id="UP000663828">
    <property type="component" value="Unassembled WGS sequence"/>
</dbReference>
<name>A0A814DGP6_ADIRI</name>
<evidence type="ECO:0000313" key="1">
    <source>
        <dbReference type="EMBL" id="CAF0952781.1"/>
    </source>
</evidence>
<organism evidence="1 2">
    <name type="scientific">Adineta ricciae</name>
    <name type="common">Rotifer</name>
    <dbReference type="NCBI Taxonomy" id="249248"/>
    <lineage>
        <taxon>Eukaryota</taxon>
        <taxon>Metazoa</taxon>
        <taxon>Spiralia</taxon>
        <taxon>Gnathifera</taxon>
        <taxon>Rotifera</taxon>
        <taxon>Eurotatoria</taxon>
        <taxon>Bdelloidea</taxon>
        <taxon>Adinetida</taxon>
        <taxon>Adinetidae</taxon>
        <taxon>Adineta</taxon>
    </lineage>
</organism>
<dbReference type="EMBL" id="CAJNOR010000579">
    <property type="protein sequence ID" value="CAF0952781.1"/>
    <property type="molecule type" value="Genomic_DNA"/>
</dbReference>
<keyword evidence="2" id="KW-1185">Reference proteome</keyword>
<proteinExistence type="predicted"/>
<protein>
    <submittedName>
        <fullName evidence="1">Uncharacterized protein</fullName>
    </submittedName>
</protein>